<dbReference type="Pfam" id="PF22435">
    <property type="entry name" value="MRM3-like_sub_bind"/>
    <property type="match status" value="1"/>
</dbReference>
<dbReference type="RefSeq" id="WP_084564549.1">
    <property type="nucleotide sequence ID" value="NZ_FRXO01000004.1"/>
</dbReference>
<dbReference type="InterPro" id="IPR013123">
    <property type="entry name" value="SpoU_subst-bd"/>
</dbReference>
<accession>A0A1M7ZLG6</accession>
<dbReference type="PANTHER" id="PTHR43191:SF2">
    <property type="entry name" value="RRNA METHYLTRANSFERASE 3, MITOCHONDRIAL"/>
    <property type="match status" value="1"/>
</dbReference>
<dbReference type="Gene3D" id="3.30.1330.30">
    <property type="match status" value="1"/>
</dbReference>
<dbReference type="OrthoDB" id="9794400at2"/>
<dbReference type="GO" id="GO:0032259">
    <property type="term" value="P:methylation"/>
    <property type="evidence" value="ECO:0007669"/>
    <property type="project" value="UniProtKB-KW"/>
</dbReference>
<gene>
    <name evidence="6" type="ORF">SAMN02745172_02380</name>
</gene>
<dbReference type="SMART" id="SM00967">
    <property type="entry name" value="SpoU_sub_bind"/>
    <property type="match status" value="1"/>
</dbReference>
<feature type="compositionally biased region" description="Basic and acidic residues" evidence="4">
    <location>
        <begin position="1"/>
        <end position="12"/>
    </location>
</feature>
<keyword evidence="7" id="KW-1185">Reference proteome</keyword>
<feature type="region of interest" description="Disordered" evidence="4">
    <location>
        <begin position="1"/>
        <end position="26"/>
    </location>
</feature>
<protein>
    <submittedName>
        <fullName evidence="6">RNA methyltransferase, TrmH family</fullName>
    </submittedName>
</protein>
<dbReference type="InterPro" id="IPR029064">
    <property type="entry name" value="Ribosomal_eL30-like_sf"/>
</dbReference>
<dbReference type="InterPro" id="IPR029028">
    <property type="entry name" value="Alpha/beta_knot_MTases"/>
</dbReference>
<dbReference type="Pfam" id="PF00588">
    <property type="entry name" value="SpoU_methylase"/>
    <property type="match status" value="1"/>
</dbReference>
<evidence type="ECO:0000256" key="4">
    <source>
        <dbReference type="SAM" id="MobiDB-lite"/>
    </source>
</evidence>
<sequence length="298" mass="31438">MSREPPYDDRRGRAPAPDPVRPPNADLQRAGAFKAVTSLANPTIKEIRALQLRKHRAETGLFLGEGVKLAADALAAGWPVRTLVVASDAIAHPFVARTAATARARGALVIEANEAVMAKISRRDNPQTVIGVFEQHIGGLEAIAAARPGIWIALEAVRDPGNLGTIVRTADALGAAGVLLVGETTDPFGLEAVRATMGSFFHVPLARASVAEFLAWRKSYRGLVVGTHLAGAVDIRSVDYREPAVLAMGNEQAGLSPEMAAACDHLVKIPMAGQADSLNLAISTGIALFEMRRGKLAL</sequence>
<comment type="similarity">
    <text evidence="1">Belongs to the class IV-like SAM-binding methyltransferase superfamily. RNA methyltransferase TrmH family.</text>
</comment>
<dbReference type="InterPro" id="IPR051259">
    <property type="entry name" value="rRNA_Methyltransferase"/>
</dbReference>
<evidence type="ECO:0000256" key="1">
    <source>
        <dbReference type="ARBA" id="ARBA00007228"/>
    </source>
</evidence>
<evidence type="ECO:0000259" key="5">
    <source>
        <dbReference type="SMART" id="SM00967"/>
    </source>
</evidence>
<dbReference type="PANTHER" id="PTHR43191">
    <property type="entry name" value="RRNA METHYLTRANSFERASE 3"/>
    <property type="match status" value="1"/>
</dbReference>
<name>A0A1M7ZLG6_9HYPH</name>
<dbReference type="SUPFAM" id="SSF75217">
    <property type="entry name" value="alpha/beta knot"/>
    <property type="match status" value="1"/>
</dbReference>
<evidence type="ECO:0000313" key="6">
    <source>
        <dbReference type="EMBL" id="SHO65734.1"/>
    </source>
</evidence>
<dbReference type="Gene3D" id="3.40.1280.10">
    <property type="match status" value="1"/>
</dbReference>
<dbReference type="InterPro" id="IPR001537">
    <property type="entry name" value="SpoU_MeTrfase"/>
</dbReference>
<dbReference type="AlphaFoldDB" id="A0A1M7ZLG6"/>
<dbReference type="Proteomes" id="UP000186406">
    <property type="component" value="Unassembled WGS sequence"/>
</dbReference>
<keyword evidence="3 6" id="KW-0808">Transferase</keyword>
<dbReference type="GO" id="GO:0008173">
    <property type="term" value="F:RNA methyltransferase activity"/>
    <property type="evidence" value="ECO:0007669"/>
    <property type="project" value="InterPro"/>
</dbReference>
<dbReference type="STRING" id="1123029.SAMN02745172_02380"/>
<dbReference type="InterPro" id="IPR053888">
    <property type="entry name" value="MRM3-like_sub_bind"/>
</dbReference>
<keyword evidence="2 6" id="KW-0489">Methyltransferase</keyword>
<evidence type="ECO:0000313" key="7">
    <source>
        <dbReference type="Proteomes" id="UP000186406"/>
    </source>
</evidence>
<dbReference type="GO" id="GO:0005737">
    <property type="term" value="C:cytoplasm"/>
    <property type="evidence" value="ECO:0007669"/>
    <property type="project" value="UniProtKB-ARBA"/>
</dbReference>
<evidence type="ECO:0000256" key="2">
    <source>
        <dbReference type="ARBA" id="ARBA00022603"/>
    </source>
</evidence>
<dbReference type="InterPro" id="IPR029026">
    <property type="entry name" value="tRNA_m1G_MTases_N"/>
</dbReference>
<dbReference type="SUPFAM" id="SSF55315">
    <property type="entry name" value="L30e-like"/>
    <property type="match status" value="1"/>
</dbReference>
<dbReference type="CDD" id="cd18095">
    <property type="entry name" value="SpoU-like_rRNA-MTase"/>
    <property type="match status" value="1"/>
</dbReference>
<dbReference type="GO" id="GO:0006396">
    <property type="term" value="P:RNA processing"/>
    <property type="evidence" value="ECO:0007669"/>
    <property type="project" value="InterPro"/>
</dbReference>
<dbReference type="GO" id="GO:0003723">
    <property type="term" value="F:RNA binding"/>
    <property type="evidence" value="ECO:0007669"/>
    <property type="project" value="InterPro"/>
</dbReference>
<organism evidence="6 7">
    <name type="scientific">Pseudoxanthobacter soli DSM 19599</name>
    <dbReference type="NCBI Taxonomy" id="1123029"/>
    <lineage>
        <taxon>Bacteria</taxon>
        <taxon>Pseudomonadati</taxon>
        <taxon>Pseudomonadota</taxon>
        <taxon>Alphaproteobacteria</taxon>
        <taxon>Hyphomicrobiales</taxon>
        <taxon>Segnochrobactraceae</taxon>
        <taxon>Pseudoxanthobacter</taxon>
    </lineage>
</organism>
<evidence type="ECO:0000256" key="3">
    <source>
        <dbReference type="ARBA" id="ARBA00022679"/>
    </source>
</evidence>
<reference evidence="6 7" key="1">
    <citation type="submission" date="2016-12" db="EMBL/GenBank/DDBJ databases">
        <authorList>
            <person name="Song W.-J."/>
            <person name="Kurnit D.M."/>
        </authorList>
    </citation>
    <scope>NUCLEOTIDE SEQUENCE [LARGE SCALE GENOMIC DNA]</scope>
    <source>
        <strain evidence="6 7">DSM 19599</strain>
    </source>
</reference>
<proteinExistence type="inferred from homology"/>
<dbReference type="EMBL" id="FRXO01000004">
    <property type="protein sequence ID" value="SHO65734.1"/>
    <property type="molecule type" value="Genomic_DNA"/>
</dbReference>
<feature type="domain" description="RNA 2-O ribose methyltransferase substrate binding" evidence="5">
    <location>
        <begin position="63"/>
        <end position="139"/>
    </location>
</feature>